<evidence type="ECO:0000313" key="1">
    <source>
        <dbReference type="EMBL" id="SCM67700.1"/>
    </source>
</evidence>
<accession>A0A1M4MYP8</accession>
<reference evidence="2" key="1">
    <citation type="submission" date="2016-09" db="EMBL/GenBank/DDBJ databases">
        <authorList>
            <person name="Wibberg D."/>
        </authorList>
    </citation>
    <scope>NUCLEOTIDE SEQUENCE [LARGE SCALE GENOMIC DNA]</scope>
</reference>
<organism evidence="1 2">
    <name type="scientific">Donghicola eburneus</name>
    <dbReference type="NCBI Taxonomy" id="393278"/>
    <lineage>
        <taxon>Bacteria</taxon>
        <taxon>Pseudomonadati</taxon>
        <taxon>Pseudomonadota</taxon>
        <taxon>Alphaproteobacteria</taxon>
        <taxon>Rhodobacterales</taxon>
        <taxon>Roseobacteraceae</taxon>
        <taxon>Donghicola</taxon>
    </lineage>
</organism>
<keyword evidence="2" id="KW-1185">Reference proteome</keyword>
<dbReference type="AlphaFoldDB" id="A0A1M4MYP8"/>
<protein>
    <submittedName>
        <fullName evidence="1">Uncharacterized protein</fullName>
    </submittedName>
</protein>
<proteinExistence type="predicted"/>
<dbReference type="EMBL" id="FMJB01000047">
    <property type="protein sequence ID" value="SCM67700.1"/>
    <property type="molecule type" value="Genomic_DNA"/>
</dbReference>
<evidence type="ECO:0000313" key="2">
    <source>
        <dbReference type="Proteomes" id="UP000184085"/>
    </source>
</evidence>
<dbReference type="Proteomes" id="UP000184085">
    <property type="component" value="Unassembled WGS sequence"/>
</dbReference>
<gene>
    <name evidence="1" type="ORF">KARMA_1903</name>
</gene>
<sequence>MDRNLTHELVSYQVDNLFFINETEKELLDL</sequence>
<name>A0A1M4MYP8_9RHOB</name>